<gene>
    <name evidence="8" type="ORF">ILEXP_LOCUS10919</name>
</gene>
<dbReference type="PROSITE" id="PS51745">
    <property type="entry name" value="PB1"/>
    <property type="match status" value="1"/>
</dbReference>
<dbReference type="InterPro" id="IPR044835">
    <property type="entry name" value="ARF_plant"/>
</dbReference>
<dbReference type="PANTHER" id="PTHR31384">
    <property type="entry name" value="AUXIN RESPONSE FACTOR 4-RELATED"/>
    <property type="match status" value="1"/>
</dbReference>
<keyword evidence="4 6" id="KW-0539">Nucleus</keyword>
<dbReference type="SUPFAM" id="SSF54277">
    <property type="entry name" value="CAD &amp; PB1 domains"/>
    <property type="match status" value="1"/>
</dbReference>
<evidence type="ECO:0000256" key="4">
    <source>
        <dbReference type="ARBA" id="ARBA00023242"/>
    </source>
</evidence>
<evidence type="ECO:0000313" key="8">
    <source>
        <dbReference type="EMBL" id="CAK9143221.1"/>
    </source>
</evidence>
<organism evidence="8 9">
    <name type="scientific">Ilex paraguariensis</name>
    <name type="common">yerba mate</name>
    <dbReference type="NCBI Taxonomy" id="185542"/>
    <lineage>
        <taxon>Eukaryota</taxon>
        <taxon>Viridiplantae</taxon>
        <taxon>Streptophyta</taxon>
        <taxon>Embryophyta</taxon>
        <taxon>Tracheophyta</taxon>
        <taxon>Spermatophyta</taxon>
        <taxon>Magnoliopsida</taxon>
        <taxon>eudicotyledons</taxon>
        <taxon>Gunneridae</taxon>
        <taxon>Pentapetalae</taxon>
        <taxon>asterids</taxon>
        <taxon>campanulids</taxon>
        <taxon>Aquifoliales</taxon>
        <taxon>Aquifoliaceae</taxon>
        <taxon>Ilex</taxon>
    </lineage>
</organism>
<dbReference type="GO" id="GO:0009734">
    <property type="term" value="P:auxin-activated signaling pathway"/>
    <property type="evidence" value="ECO:0007669"/>
    <property type="project" value="UniProtKB-UniRule"/>
</dbReference>
<comment type="subcellular location">
    <subcellularLocation>
        <location evidence="1 6">Nucleus</location>
    </subcellularLocation>
</comment>
<keyword evidence="9" id="KW-1185">Reference proteome</keyword>
<dbReference type="AlphaFoldDB" id="A0ABC8RE24"/>
<comment type="function">
    <text evidence="6">Aux/IAA proteins are short-lived transcriptional factors that function as repressors of early auxin response genes at low auxin concentrations.</text>
</comment>
<evidence type="ECO:0000256" key="6">
    <source>
        <dbReference type="RuleBase" id="RU004549"/>
    </source>
</evidence>
<dbReference type="Proteomes" id="UP001642360">
    <property type="component" value="Unassembled WGS sequence"/>
</dbReference>
<feature type="domain" description="PB1" evidence="7">
    <location>
        <begin position="246"/>
        <end position="330"/>
    </location>
</feature>
<evidence type="ECO:0000259" key="7">
    <source>
        <dbReference type="PROSITE" id="PS51745"/>
    </source>
</evidence>
<proteinExistence type="inferred from homology"/>
<dbReference type="GO" id="GO:0005634">
    <property type="term" value="C:nucleus"/>
    <property type="evidence" value="ECO:0007669"/>
    <property type="project" value="UniProtKB-SubCell"/>
</dbReference>
<comment type="caution">
    <text evidence="8">The sequence shown here is derived from an EMBL/GenBank/DDBJ whole genome shotgun (WGS) entry which is preliminary data.</text>
</comment>
<evidence type="ECO:0000313" key="9">
    <source>
        <dbReference type="Proteomes" id="UP001642360"/>
    </source>
</evidence>
<evidence type="ECO:0000256" key="2">
    <source>
        <dbReference type="ARBA" id="ARBA00023015"/>
    </source>
</evidence>
<dbReference type="EMBL" id="CAUOFW020001281">
    <property type="protein sequence ID" value="CAK9143221.1"/>
    <property type="molecule type" value="Genomic_DNA"/>
</dbReference>
<keyword evidence="2 6" id="KW-0805">Transcription regulation</keyword>
<dbReference type="PANTHER" id="PTHR31384:SF102">
    <property type="entry name" value="AUXIN RESPONSE FACTOR 4"/>
    <property type="match status" value="1"/>
</dbReference>
<dbReference type="Pfam" id="PF02309">
    <property type="entry name" value="AUX_IAA"/>
    <property type="match status" value="1"/>
</dbReference>
<dbReference type="FunFam" id="3.10.20.90:FF:000047">
    <property type="entry name" value="Auxin response factor"/>
    <property type="match status" value="1"/>
</dbReference>
<evidence type="ECO:0000256" key="5">
    <source>
        <dbReference type="ARBA" id="ARBA00023294"/>
    </source>
</evidence>
<keyword evidence="5 6" id="KW-0927">Auxin signaling pathway</keyword>
<dbReference type="InterPro" id="IPR033389">
    <property type="entry name" value="AUX/IAA_dom"/>
</dbReference>
<evidence type="ECO:0000256" key="1">
    <source>
        <dbReference type="ARBA" id="ARBA00004123"/>
    </source>
</evidence>
<sequence>MNVQASPPDTPVGGRCGFLDFEESVRSSKVLQGQENVGLVSPFYGSNKAHRPVDFGMQSIACQSLTSNGIEGTKFGEFVRNQPSTTYSGFVESNRFPKVLQGQEICSLRSLTGKTDLNLGSWRKSDLGCNFLNMNQRPTPSCYPLASEGVRNIFIPYNDIYRAGQDPLMYSYRTNIPREKVPFNPTSFQSGVMMDEVKRPPEVISAPLNLEANFKSQKDDTLKGLVSCCKLFGFPLNEEIPSSTQRNRTKVHKQGNLVGRAIDLSKLNGYDDLLIELEKLFNMVGLLRDPDKGWRIVYTDSENDLMIVGDDPWDEFCNVVSKIHIYTQEEVEQMTAQVMLDDTQSCLEEAPAVMGCRSIHQ</sequence>
<keyword evidence="3 6" id="KW-0804">Transcription</keyword>
<dbReference type="Gene3D" id="3.10.20.90">
    <property type="entry name" value="Phosphatidylinositol 3-kinase Catalytic Subunit, Chain A, domain 1"/>
    <property type="match status" value="1"/>
</dbReference>
<name>A0ABC8RE24_9AQUA</name>
<comment type="similarity">
    <text evidence="6">Belongs to the Aux/IAA family.</text>
</comment>
<dbReference type="InterPro" id="IPR053793">
    <property type="entry name" value="PB1-like"/>
</dbReference>
<accession>A0ABC8RE24</accession>
<evidence type="ECO:0000256" key="3">
    <source>
        <dbReference type="ARBA" id="ARBA00023163"/>
    </source>
</evidence>
<protein>
    <recommendedName>
        <fullName evidence="6">Auxin-responsive protein</fullName>
    </recommendedName>
</protein>
<keyword evidence="6" id="KW-0678">Repressor</keyword>
<comment type="subunit">
    <text evidence="6">Homodimers and heterodimers.</text>
</comment>
<reference evidence="8 9" key="1">
    <citation type="submission" date="2024-02" db="EMBL/GenBank/DDBJ databases">
        <authorList>
            <person name="Vignale AGUSTIN F."/>
            <person name="Sosa J E."/>
            <person name="Modenutti C."/>
        </authorList>
    </citation>
    <scope>NUCLEOTIDE SEQUENCE [LARGE SCALE GENOMIC DNA]</scope>
</reference>